<comment type="caution">
    <text evidence="1">The sequence shown here is derived from an EMBL/GenBank/DDBJ whole genome shotgun (WGS) entry which is preliminary data.</text>
</comment>
<name>A0A426ZPV1_ENSVE</name>
<protein>
    <submittedName>
        <fullName evidence="1">Uncharacterized protein</fullName>
    </submittedName>
</protein>
<dbReference type="AlphaFoldDB" id="A0A426ZPV1"/>
<organism evidence="1 2">
    <name type="scientific">Ensete ventricosum</name>
    <name type="common">Abyssinian banana</name>
    <name type="synonym">Musa ensete</name>
    <dbReference type="NCBI Taxonomy" id="4639"/>
    <lineage>
        <taxon>Eukaryota</taxon>
        <taxon>Viridiplantae</taxon>
        <taxon>Streptophyta</taxon>
        <taxon>Embryophyta</taxon>
        <taxon>Tracheophyta</taxon>
        <taxon>Spermatophyta</taxon>
        <taxon>Magnoliopsida</taxon>
        <taxon>Liliopsida</taxon>
        <taxon>Zingiberales</taxon>
        <taxon>Musaceae</taxon>
        <taxon>Ensete</taxon>
    </lineage>
</organism>
<dbReference type="EMBL" id="AMZH03005611">
    <property type="protein sequence ID" value="RRT65970.1"/>
    <property type="molecule type" value="Genomic_DNA"/>
</dbReference>
<reference evidence="1 2" key="1">
    <citation type="journal article" date="2014" name="Agronomy (Basel)">
        <title>A Draft Genome Sequence for Ensete ventricosum, the Drought-Tolerant Tree Against Hunger.</title>
        <authorList>
            <person name="Harrison J."/>
            <person name="Moore K.A."/>
            <person name="Paszkiewicz K."/>
            <person name="Jones T."/>
            <person name="Grant M."/>
            <person name="Ambacheew D."/>
            <person name="Muzemil S."/>
            <person name="Studholme D.J."/>
        </authorList>
    </citation>
    <scope>NUCLEOTIDE SEQUENCE [LARGE SCALE GENOMIC DNA]</scope>
</reference>
<sequence>MQALDSDDGLDMHAVELSNASEQSSSTMVSRVARRCRLVQVTRHGATSANWALGDRGELRAVSKKKEANCTPAIRSRESYCLSSSSDFNSLIDTQQRRPDLYRAKL</sequence>
<proteinExistence type="predicted"/>
<evidence type="ECO:0000313" key="1">
    <source>
        <dbReference type="EMBL" id="RRT65970.1"/>
    </source>
</evidence>
<evidence type="ECO:0000313" key="2">
    <source>
        <dbReference type="Proteomes" id="UP000287651"/>
    </source>
</evidence>
<gene>
    <name evidence="1" type="ORF">B296_00019875</name>
</gene>
<dbReference type="Proteomes" id="UP000287651">
    <property type="component" value="Unassembled WGS sequence"/>
</dbReference>
<accession>A0A426ZPV1</accession>